<dbReference type="NCBIfam" id="TIGR00166">
    <property type="entry name" value="S6"/>
    <property type="match status" value="1"/>
</dbReference>
<dbReference type="GO" id="GO:0006412">
    <property type="term" value="P:translation"/>
    <property type="evidence" value="ECO:0007669"/>
    <property type="project" value="UniProtKB-UniRule"/>
</dbReference>
<dbReference type="PATRIC" id="fig|1359175.3.peg.1745"/>
<comment type="similarity">
    <text evidence="1 6">Belongs to the bacterial ribosomal protein bS6 family.</text>
</comment>
<evidence type="ECO:0000313" key="7">
    <source>
        <dbReference type="EMBL" id="KJV76117.1"/>
    </source>
</evidence>
<accession>A0A0F3P846</accession>
<dbReference type="Gene3D" id="3.30.70.60">
    <property type="match status" value="1"/>
</dbReference>
<dbReference type="CDD" id="cd00473">
    <property type="entry name" value="bS6"/>
    <property type="match status" value="1"/>
</dbReference>
<keyword evidence="2 6" id="KW-0689">Ribosomal protein</keyword>
<dbReference type="InterPro" id="IPR035980">
    <property type="entry name" value="Ribosomal_bS6_sf"/>
</dbReference>
<evidence type="ECO:0000256" key="6">
    <source>
        <dbReference type="HAMAP-Rule" id="MF_00360"/>
    </source>
</evidence>
<dbReference type="RefSeq" id="WP_045917029.1">
    <property type="nucleotide sequence ID" value="NZ_LAOA01000030.1"/>
</dbReference>
<evidence type="ECO:0000256" key="5">
    <source>
        <dbReference type="ARBA" id="ARBA00035294"/>
    </source>
</evidence>
<reference evidence="7 8" key="1">
    <citation type="submission" date="2015-01" db="EMBL/GenBank/DDBJ databases">
        <title>Genome Sequencing of Rickettsiales.</title>
        <authorList>
            <person name="Daugherty S.C."/>
            <person name="Su Q."/>
            <person name="Abolude K."/>
            <person name="Beier-Sexton M."/>
            <person name="Carlyon J.A."/>
            <person name="Carter R."/>
            <person name="Day N.P."/>
            <person name="Dumler S.J."/>
            <person name="Dyachenko V."/>
            <person name="Godinez A."/>
            <person name="Kurtti T.J."/>
            <person name="Lichay M."/>
            <person name="Mullins K.E."/>
            <person name="Ott S."/>
            <person name="Pappas-Brown V."/>
            <person name="Paris D.H."/>
            <person name="Patel P."/>
            <person name="Richards A.L."/>
            <person name="Sadzewicz L."/>
            <person name="Sears K."/>
            <person name="Seidman D."/>
            <person name="Sengamalay N."/>
            <person name="Stenos J."/>
            <person name="Tallon L.J."/>
            <person name="Vincent G."/>
            <person name="Fraser C.M."/>
            <person name="Munderloh U."/>
            <person name="Dunning-Hotopp J.C."/>
        </authorList>
    </citation>
    <scope>NUCLEOTIDE SEQUENCE [LARGE SCALE GENOMIC DNA]</scope>
    <source>
        <strain evidence="7 8">TA716</strain>
    </source>
</reference>
<dbReference type="HAMAP" id="MF_00360">
    <property type="entry name" value="Ribosomal_bS6"/>
    <property type="match status" value="1"/>
</dbReference>
<protein>
    <recommendedName>
        <fullName evidence="5 6">Small ribosomal subunit protein bS6</fullName>
    </recommendedName>
</protein>
<dbReference type="InterPro" id="IPR014717">
    <property type="entry name" value="Transl_elong_EF1B/ribsomal_bS6"/>
</dbReference>
<dbReference type="Proteomes" id="UP000033671">
    <property type="component" value="Unassembled WGS sequence"/>
</dbReference>
<evidence type="ECO:0000256" key="1">
    <source>
        <dbReference type="ARBA" id="ARBA00009512"/>
    </source>
</evidence>
<evidence type="ECO:0000256" key="2">
    <source>
        <dbReference type="ARBA" id="ARBA00022980"/>
    </source>
</evidence>
<dbReference type="Pfam" id="PF01250">
    <property type="entry name" value="Ribosomal_S6"/>
    <property type="match status" value="1"/>
</dbReference>
<dbReference type="InterPro" id="IPR020814">
    <property type="entry name" value="Ribosomal_S6_plastid/chlpt"/>
</dbReference>
<evidence type="ECO:0000313" key="8">
    <source>
        <dbReference type="Proteomes" id="UP000033671"/>
    </source>
</evidence>
<dbReference type="GO" id="GO:0022627">
    <property type="term" value="C:cytosolic small ribosomal subunit"/>
    <property type="evidence" value="ECO:0007669"/>
    <property type="project" value="TreeGrafter"/>
</dbReference>
<dbReference type="EMBL" id="LAOA01000030">
    <property type="protein sequence ID" value="KJV76117.1"/>
    <property type="molecule type" value="Genomic_DNA"/>
</dbReference>
<proteinExistence type="inferred from homology"/>
<dbReference type="PANTHER" id="PTHR21011:SF1">
    <property type="entry name" value="SMALL RIBOSOMAL SUBUNIT PROTEIN BS6M"/>
    <property type="match status" value="1"/>
</dbReference>
<dbReference type="GO" id="GO:0070181">
    <property type="term" value="F:small ribosomal subunit rRNA binding"/>
    <property type="evidence" value="ECO:0007669"/>
    <property type="project" value="TreeGrafter"/>
</dbReference>
<keyword evidence="6" id="KW-0694">RNA-binding</keyword>
<dbReference type="InterPro" id="IPR000529">
    <property type="entry name" value="Ribosomal_bS6"/>
</dbReference>
<evidence type="ECO:0000256" key="3">
    <source>
        <dbReference type="ARBA" id="ARBA00023274"/>
    </source>
</evidence>
<evidence type="ECO:0000256" key="4">
    <source>
        <dbReference type="ARBA" id="ARBA00035104"/>
    </source>
</evidence>
<sequence length="118" mass="13674">MRLYELVLIVRPELSSTEIDKLTDELTSIISNYEGKLVKHEYWGMRSLAYKINRNQRAHYIMLAISANNNILQKLKNKIKNNLEIIRSRFIKVKEISQATSPILKNQSLEQAAIDVTS</sequence>
<keyword evidence="6" id="KW-0699">rRNA-binding</keyword>
<dbReference type="GO" id="GO:0003735">
    <property type="term" value="F:structural constituent of ribosome"/>
    <property type="evidence" value="ECO:0007669"/>
    <property type="project" value="InterPro"/>
</dbReference>
<dbReference type="SUPFAM" id="SSF54995">
    <property type="entry name" value="Ribosomal protein S6"/>
    <property type="match status" value="1"/>
</dbReference>
<dbReference type="PANTHER" id="PTHR21011">
    <property type="entry name" value="MITOCHONDRIAL 28S RIBOSOMAL PROTEIN S6"/>
    <property type="match status" value="1"/>
</dbReference>
<name>A0A0F3P846_ORITS</name>
<dbReference type="AlphaFoldDB" id="A0A0F3P846"/>
<comment type="function">
    <text evidence="4 6">Binds together with bS18 to 16S ribosomal RNA.</text>
</comment>
<organism evidence="7 8">
    <name type="scientific">Orientia tsutsugamushi str. TA716</name>
    <dbReference type="NCBI Taxonomy" id="1359175"/>
    <lineage>
        <taxon>Bacteria</taxon>
        <taxon>Pseudomonadati</taxon>
        <taxon>Pseudomonadota</taxon>
        <taxon>Alphaproteobacteria</taxon>
        <taxon>Rickettsiales</taxon>
        <taxon>Rickettsiaceae</taxon>
        <taxon>Rickettsieae</taxon>
        <taxon>Orientia</taxon>
    </lineage>
</organism>
<comment type="caution">
    <text evidence="7">The sequence shown here is derived from an EMBL/GenBank/DDBJ whole genome shotgun (WGS) entry which is preliminary data.</text>
</comment>
<gene>
    <name evidence="6 7" type="primary">rpsF</name>
    <name evidence="7" type="ORF">OTSTA716_0935</name>
</gene>
<keyword evidence="3 6" id="KW-0687">Ribonucleoprotein</keyword>